<comment type="caution">
    <text evidence="2">The sequence shown here is derived from an EMBL/GenBank/DDBJ whole genome shotgun (WGS) entry which is preliminary data.</text>
</comment>
<protein>
    <submittedName>
        <fullName evidence="2">Uncharacterized protein</fullName>
    </submittedName>
</protein>
<dbReference type="Proteomes" id="UP000017404">
    <property type="component" value="Unassembled WGS sequence"/>
</dbReference>
<keyword evidence="1" id="KW-0732">Signal</keyword>
<evidence type="ECO:0000313" key="3">
    <source>
        <dbReference type="Proteomes" id="UP000017404"/>
    </source>
</evidence>
<reference evidence="2 3" key="1">
    <citation type="submission" date="2013-10" db="EMBL/GenBank/DDBJ databases">
        <title>The Genome Sequence of Acinetobacter tjernbergiae CIP107465.</title>
        <authorList>
            <consortium name="The Broad Institute Genomics Platform"/>
            <consortium name="The Broad Institute Genome Sequencing Center for Infectious Disease"/>
            <person name="Cerqueira G."/>
            <person name="Feldgarden M."/>
            <person name="Courvalin P."/>
            <person name="Grillot-Courvalin C."/>
            <person name="Clermont D."/>
            <person name="Rocha E."/>
            <person name="Yoon E.-J."/>
            <person name="Nemec A."/>
            <person name="Young S.K."/>
            <person name="Zeng Q."/>
            <person name="Gargeya S."/>
            <person name="Fitzgerald M."/>
            <person name="Abouelleil A."/>
            <person name="Alvarado L."/>
            <person name="Berlin A.M."/>
            <person name="Chapman S.B."/>
            <person name="Gainer-Dewar J."/>
            <person name="Goldberg J."/>
            <person name="Gnerre S."/>
            <person name="Griggs A."/>
            <person name="Gujja S."/>
            <person name="Hansen M."/>
            <person name="Howarth C."/>
            <person name="Imamovic A."/>
            <person name="Ireland A."/>
            <person name="Larimer J."/>
            <person name="McCowan C."/>
            <person name="Murphy C."/>
            <person name="Pearson M."/>
            <person name="Poon T.W."/>
            <person name="Priest M."/>
            <person name="Roberts A."/>
            <person name="Saif S."/>
            <person name="Shea T."/>
            <person name="Sykes S."/>
            <person name="Wortman J."/>
            <person name="Nusbaum C."/>
            <person name="Birren B."/>
        </authorList>
    </citation>
    <scope>NUCLEOTIDE SEQUENCE [LARGE SCALE GENOMIC DNA]</scope>
    <source>
        <strain evidence="2 3">CIP 107465</strain>
    </source>
</reference>
<proteinExistence type="predicted"/>
<dbReference type="PATRIC" id="fig|1120928.5.peg.138"/>
<keyword evidence="3" id="KW-1185">Reference proteome</keyword>
<feature type="chain" id="PRO_5004710602" evidence="1">
    <location>
        <begin position="19"/>
        <end position="181"/>
    </location>
</feature>
<evidence type="ECO:0000256" key="1">
    <source>
        <dbReference type="SAM" id="SignalP"/>
    </source>
</evidence>
<gene>
    <name evidence="2" type="ORF">F990_00135</name>
</gene>
<dbReference type="STRING" id="202955.GCA_000759995_03380"/>
<organism evidence="2 3">
    <name type="scientific">Acinetobacter tjernbergiae DSM 14971 = CIP 107465</name>
    <dbReference type="NCBI Taxonomy" id="1120928"/>
    <lineage>
        <taxon>Bacteria</taxon>
        <taxon>Pseudomonadati</taxon>
        <taxon>Pseudomonadota</taxon>
        <taxon>Gammaproteobacteria</taxon>
        <taxon>Moraxellales</taxon>
        <taxon>Moraxellaceae</taxon>
        <taxon>Acinetobacter</taxon>
    </lineage>
</organism>
<name>V2WC46_9GAMM</name>
<evidence type="ECO:0000313" key="2">
    <source>
        <dbReference type="EMBL" id="ESK57599.1"/>
    </source>
</evidence>
<sequence>MRYLGLIVILFISGYCSAESSNPTQKIKVGETQKQTNKSGWQYANWGMTAEQIVEASHGKARAVFGEEQRNKSNPYYFDCLAVSDFKTGPFEFDVSFRAKLNETTLNSVYLSLRNTNQYEELKDSLASKYGQGVTSIKGKQITTSWQTKSEVIELVDIRDALRFVSLTYSKRVYGPRGLDL</sequence>
<accession>V2WC46</accession>
<feature type="signal peptide" evidence="1">
    <location>
        <begin position="1"/>
        <end position="18"/>
    </location>
</feature>
<dbReference type="EMBL" id="AYEV01000001">
    <property type="protein sequence ID" value="ESK57599.1"/>
    <property type="molecule type" value="Genomic_DNA"/>
</dbReference>
<dbReference type="AlphaFoldDB" id="V2WC46"/>